<dbReference type="AlphaFoldDB" id="A0ABD2NN56"/>
<proteinExistence type="predicted"/>
<dbReference type="EMBL" id="JABFTP020000124">
    <property type="protein sequence ID" value="KAL3280013.1"/>
    <property type="molecule type" value="Genomic_DNA"/>
</dbReference>
<evidence type="ECO:0000313" key="2">
    <source>
        <dbReference type="Proteomes" id="UP001516400"/>
    </source>
</evidence>
<sequence length="85" mass="10131">MNFDGIHELDKEVMKFSENDKMLEHPKVHYGLNGVYLLMRGEIASIAPDLLQKRMNRLRKLFIEDFLEYDKELRLVDMAFIDTQL</sequence>
<accession>A0ABD2NN56</accession>
<protein>
    <submittedName>
        <fullName evidence="1">Uncharacterized protein</fullName>
    </submittedName>
</protein>
<name>A0ABD2NN56_9CUCU</name>
<dbReference type="Proteomes" id="UP001516400">
    <property type="component" value="Unassembled WGS sequence"/>
</dbReference>
<organism evidence="1 2">
    <name type="scientific">Cryptolaemus montrouzieri</name>
    <dbReference type="NCBI Taxonomy" id="559131"/>
    <lineage>
        <taxon>Eukaryota</taxon>
        <taxon>Metazoa</taxon>
        <taxon>Ecdysozoa</taxon>
        <taxon>Arthropoda</taxon>
        <taxon>Hexapoda</taxon>
        <taxon>Insecta</taxon>
        <taxon>Pterygota</taxon>
        <taxon>Neoptera</taxon>
        <taxon>Endopterygota</taxon>
        <taxon>Coleoptera</taxon>
        <taxon>Polyphaga</taxon>
        <taxon>Cucujiformia</taxon>
        <taxon>Coccinelloidea</taxon>
        <taxon>Coccinellidae</taxon>
        <taxon>Scymninae</taxon>
        <taxon>Scymnini</taxon>
        <taxon>Cryptolaemus</taxon>
    </lineage>
</organism>
<reference evidence="1 2" key="1">
    <citation type="journal article" date="2021" name="BMC Biol.">
        <title>Horizontally acquired antibacterial genes associated with adaptive radiation of ladybird beetles.</title>
        <authorList>
            <person name="Li H.S."/>
            <person name="Tang X.F."/>
            <person name="Huang Y.H."/>
            <person name="Xu Z.Y."/>
            <person name="Chen M.L."/>
            <person name="Du X.Y."/>
            <person name="Qiu B.Y."/>
            <person name="Chen P.T."/>
            <person name="Zhang W."/>
            <person name="Slipinski A."/>
            <person name="Escalona H.E."/>
            <person name="Waterhouse R.M."/>
            <person name="Zwick A."/>
            <person name="Pang H."/>
        </authorList>
    </citation>
    <scope>NUCLEOTIDE SEQUENCE [LARGE SCALE GENOMIC DNA]</scope>
    <source>
        <strain evidence="1">SYSU2018</strain>
    </source>
</reference>
<gene>
    <name evidence="1" type="ORF">HHI36_017521</name>
</gene>
<keyword evidence="2" id="KW-1185">Reference proteome</keyword>
<comment type="caution">
    <text evidence="1">The sequence shown here is derived from an EMBL/GenBank/DDBJ whole genome shotgun (WGS) entry which is preliminary data.</text>
</comment>
<evidence type="ECO:0000313" key="1">
    <source>
        <dbReference type="EMBL" id="KAL3280013.1"/>
    </source>
</evidence>